<proteinExistence type="predicted"/>
<sequence>MKLSKYVLAGLCGLSIATVGIQSKVAHADAVGAQSTETVSTPPVCQPITGSKLVKEVTYEDRADHFKFVEDQRGEGTKYSGYKLELNRDFKSNRLYVKLITDPGSSLGTIENSIEEYSRKNVGGGKVEYKFYFTLFNYKPTRTIHINVSPINE</sequence>
<protein>
    <submittedName>
        <fullName evidence="1">Uncharacterized protein</fullName>
    </submittedName>
</protein>
<keyword evidence="2" id="KW-1185">Reference proteome</keyword>
<dbReference type="EMBL" id="UFYW01000001">
    <property type="protein sequence ID" value="STD84700.1"/>
    <property type="molecule type" value="Genomic_DNA"/>
</dbReference>
<evidence type="ECO:0000313" key="2">
    <source>
        <dbReference type="Proteomes" id="UP000254807"/>
    </source>
</evidence>
<dbReference type="AlphaFoldDB" id="A0A376H509"/>
<organism evidence="1 2">
    <name type="scientific">Enterococcus gallinarum</name>
    <dbReference type="NCBI Taxonomy" id="1353"/>
    <lineage>
        <taxon>Bacteria</taxon>
        <taxon>Bacillati</taxon>
        <taxon>Bacillota</taxon>
        <taxon>Bacilli</taxon>
        <taxon>Lactobacillales</taxon>
        <taxon>Enterococcaceae</taxon>
        <taxon>Enterococcus</taxon>
    </lineage>
</organism>
<dbReference type="RefSeq" id="WP_060813881.1">
    <property type="nucleotide sequence ID" value="NZ_JBHULA010000035.1"/>
</dbReference>
<dbReference type="Proteomes" id="UP000254807">
    <property type="component" value="Unassembled WGS sequence"/>
</dbReference>
<gene>
    <name evidence="1" type="ORF">NCTC12360_03246</name>
</gene>
<evidence type="ECO:0000313" key="1">
    <source>
        <dbReference type="EMBL" id="STD84700.1"/>
    </source>
</evidence>
<accession>A0A376H509</accession>
<reference evidence="1 2" key="1">
    <citation type="submission" date="2018-06" db="EMBL/GenBank/DDBJ databases">
        <authorList>
            <consortium name="Pathogen Informatics"/>
            <person name="Doyle S."/>
        </authorList>
    </citation>
    <scope>NUCLEOTIDE SEQUENCE [LARGE SCALE GENOMIC DNA]</scope>
    <source>
        <strain evidence="1 2">NCTC12360</strain>
    </source>
</reference>
<name>A0A376H509_ENTGA</name>